<protein>
    <submittedName>
        <fullName evidence="3">Putative membrane protein YeiB</fullName>
    </submittedName>
</protein>
<keyword evidence="1" id="KW-0472">Membrane</keyword>
<feature type="domain" description="DUF418" evidence="2">
    <location>
        <begin position="278"/>
        <end position="360"/>
    </location>
</feature>
<dbReference type="EMBL" id="RKQZ01000001">
    <property type="protein sequence ID" value="RPF22296.1"/>
    <property type="molecule type" value="Genomic_DNA"/>
</dbReference>
<dbReference type="AlphaFoldDB" id="A0A3N4YRV0"/>
<feature type="transmembrane region" description="Helical" evidence="1">
    <location>
        <begin position="60"/>
        <end position="79"/>
    </location>
</feature>
<dbReference type="Proteomes" id="UP000280501">
    <property type="component" value="Unassembled WGS sequence"/>
</dbReference>
<keyword evidence="1" id="KW-1133">Transmembrane helix</keyword>
<evidence type="ECO:0000313" key="4">
    <source>
        <dbReference type="Proteomes" id="UP000280501"/>
    </source>
</evidence>
<feature type="transmembrane region" description="Helical" evidence="1">
    <location>
        <begin position="419"/>
        <end position="441"/>
    </location>
</feature>
<feature type="transmembrane region" description="Helical" evidence="1">
    <location>
        <begin position="394"/>
        <end position="413"/>
    </location>
</feature>
<sequence>MHRAVMSSHPRRAVPPAEDHPAGRPIFLALAHLACCDGLVSTTLTRGPVRAAERAPAPDLARGFMLLLIAVANTPFYLWGREISASSSHPVGGSWLDQATDFFVITVVDMRIYPMFAFMFGYGMMQLYSRQIAAGTSERRARRLLQFRNLWLLAFGFVHAALLWMGDVLGAYGLAGLLLVWLFLRRTDTTLITWASVLLGLLAIGTVLAVGGAYLTAQLPPAEAAELETAFAIDDASISQDSYLASIGPRLSLWAYVTVGQGLAGLVVPTMILLAFWAGRRGILENPGDHLPLLRRVAAIGITIGVLGGLPSALDHVGVRDVPDAASWVFFFVQGFTGFFAGLGYVALFGLVGHGVARRRRRAGAPAPGDRPASALRIDGPVAGALQAVGKRSLTCYLLQSVLCAPVLTAWGLGLGQHLSSWSMFLYAVGVWAVTVVFAVWQENRGARGPAEVLLRRLAYGRPRS</sequence>
<dbReference type="PANTHER" id="PTHR30590">
    <property type="entry name" value="INNER MEMBRANE PROTEIN"/>
    <property type="match status" value="1"/>
</dbReference>
<name>A0A3N4YRV0_9MICO</name>
<dbReference type="PANTHER" id="PTHR30590:SF2">
    <property type="entry name" value="INNER MEMBRANE PROTEIN"/>
    <property type="match status" value="1"/>
</dbReference>
<dbReference type="InterPro" id="IPR007349">
    <property type="entry name" value="DUF418"/>
</dbReference>
<dbReference type="Pfam" id="PF04235">
    <property type="entry name" value="DUF418"/>
    <property type="match status" value="2"/>
</dbReference>
<feature type="transmembrane region" description="Helical" evidence="1">
    <location>
        <begin position="168"/>
        <end position="184"/>
    </location>
</feature>
<dbReference type="InterPro" id="IPR052529">
    <property type="entry name" value="Bact_Transport_Assoc"/>
</dbReference>
<evidence type="ECO:0000259" key="2">
    <source>
        <dbReference type="Pfam" id="PF04235"/>
    </source>
</evidence>
<comment type="caution">
    <text evidence="3">The sequence shown here is derived from an EMBL/GenBank/DDBJ whole genome shotgun (WGS) entry which is preliminary data.</text>
</comment>
<feature type="transmembrane region" description="Helical" evidence="1">
    <location>
        <begin position="253"/>
        <end position="277"/>
    </location>
</feature>
<feature type="transmembrane region" description="Helical" evidence="1">
    <location>
        <begin position="297"/>
        <end position="314"/>
    </location>
</feature>
<keyword evidence="4" id="KW-1185">Reference proteome</keyword>
<feature type="transmembrane region" description="Helical" evidence="1">
    <location>
        <begin position="191"/>
        <end position="215"/>
    </location>
</feature>
<accession>A0A3N4YRV0</accession>
<gene>
    <name evidence="3" type="ORF">EDD34_2949</name>
</gene>
<feature type="transmembrane region" description="Helical" evidence="1">
    <location>
        <begin position="326"/>
        <end position="352"/>
    </location>
</feature>
<reference evidence="3 4" key="1">
    <citation type="submission" date="2018-11" db="EMBL/GenBank/DDBJ databases">
        <title>Sequencing the genomes of 1000 actinobacteria strains.</title>
        <authorList>
            <person name="Klenk H.-P."/>
        </authorList>
    </citation>
    <scope>NUCLEOTIDE SEQUENCE [LARGE SCALE GENOMIC DNA]</scope>
    <source>
        <strain evidence="3 4">DSM 15700</strain>
    </source>
</reference>
<organism evidence="3 4">
    <name type="scientific">Myceligenerans xiligouense</name>
    <dbReference type="NCBI Taxonomy" id="253184"/>
    <lineage>
        <taxon>Bacteria</taxon>
        <taxon>Bacillati</taxon>
        <taxon>Actinomycetota</taxon>
        <taxon>Actinomycetes</taxon>
        <taxon>Micrococcales</taxon>
        <taxon>Promicromonosporaceae</taxon>
        <taxon>Myceligenerans</taxon>
    </lineage>
</organism>
<feature type="transmembrane region" description="Helical" evidence="1">
    <location>
        <begin position="99"/>
        <end position="123"/>
    </location>
</feature>
<proteinExistence type="predicted"/>
<evidence type="ECO:0000256" key="1">
    <source>
        <dbReference type="SAM" id="Phobius"/>
    </source>
</evidence>
<keyword evidence="1" id="KW-0812">Transmembrane</keyword>
<feature type="domain" description="DUF418" evidence="2">
    <location>
        <begin position="382"/>
        <end position="461"/>
    </location>
</feature>
<feature type="transmembrane region" description="Helical" evidence="1">
    <location>
        <begin position="144"/>
        <end position="162"/>
    </location>
</feature>
<evidence type="ECO:0000313" key="3">
    <source>
        <dbReference type="EMBL" id="RPF22296.1"/>
    </source>
</evidence>